<dbReference type="PANTHER" id="PTHR12145:SF41">
    <property type="entry name" value="MANNAN ENDO-1,6-ALPHA-MANNOSIDASE"/>
    <property type="match status" value="1"/>
</dbReference>
<dbReference type="Pfam" id="PF03663">
    <property type="entry name" value="Glyco_hydro_76"/>
    <property type="match status" value="1"/>
</dbReference>
<feature type="non-terminal residue" evidence="6">
    <location>
        <position position="1"/>
    </location>
</feature>
<accession>A0A9P8JI55</accession>
<evidence type="ECO:0000313" key="7">
    <source>
        <dbReference type="Proteomes" id="UP000729357"/>
    </source>
</evidence>
<keyword evidence="7" id="KW-1185">Reference proteome</keyword>
<protein>
    <submittedName>
        <fullName evidence="6">Uncharacterized protein</fullName>
    </submittedName>
</protein>
<dbReference type="AlphaFoldDB" id="A0A9P8JI55"/>
<dbReference type="InterPro" id="IPR005198">
    <property type="entry name" value="Glyco_hydro_76"/>
</dbReference>
<evidence type="ECO:0000256" key="4">
    <source>
        <dbReference type="ARBA" id="ARBA00023295"/>
    </source>
</evidence>
<organism evidence="6 7">
    <name type="scientific">Aureobasidium melanogenum</name>
    <name type="common">Aureobasidium pullulans var. melanogenum</name>
    <dbReference type="NCBI Taxonomy" id="46634"/>
    <lineage>
        <taxon>Eukaryota</taxon>
        <taxon>Fungi</taxon>
        <taxon>Dikarya</taxon>
        <taxon>Ascomycota</taxon>
        <taxon>Pezizomycotina</taxon>
        <taxon>Dothideomycetes</taxon>
        <taxon>Dothideomycetidae</taxon>
        <taxon>Dothideales</taxon>
        <taxon>Saccotheciaceae</taxon>
        <taxon>Aureobasidium</taxon>
    </lineage>
</organism>
<reference evidence="6" key="2">
    <citation type="submission" date="2021-08" db="EMBL/GenBank/DDBJ databases">
        <authorList>
            <person name="Gostincar C."/>
            <person name="Sun X."/>
            <person name="Song Z."/>
            <person name="Gunde-Cimerman N."/>
        </authorList>
    </citation>
    <scope>NUCLEOTIDE SEQUENCE</scope>
    <source>
        <strain evidence="6">EXF-9298</strain>
    </source>
</reference>
<evidence type="ECO:0000313" key="6">
    <source>
        <dbReference type="EMBL" id="KAG9932393.1"/>
    </source>
</evidence>
<feature type="signal peptide" evidence="5">
    <location>
        <begin position="1"/>
        <end position="22"/>
    </location>
</feature>
<evidence type="ECO:0000256" key="5">
    <source>
        <dbReference type="SAM" id="SignalP"/>
    </source>
</evidence>
<proteinExistence type="predicted"/>
<keyword evidence="3" id="KW-0325">Glycoprotein</keyword>
<keyword evidence="1 5" id="KW-0732">Signal</keyword>
<dbReference type="GO" id="GO:0016052">
    <property type="term" value="P:carbohydrate catabolic process"/>
    <property type="evidence" value="ECO:0007669"/>
    <property type="project" value="InterPro"/>
</dbReference>
<sequence length="65" mass="7009">MKPVLSAWLVNALCLTAHLGSALQLDITSPDSIRSTASEVAYDMMSYYTGNRTGDVPGNLPAPYY</sequence>
<feature type="chain" id="PRO_5040439017" evidence="5">
    <location>
        <begin position="23"/>
        <end position="65"/>
    </location>
</feature>
<dbReference type="Proteomes" id="UP000729357">
    <property type="component" value="Unassembled WGS sequence"/>
</dbReference>
<dbReference type="GO" id="GO:0008496">
    <property type="term" value="F:mannan endo-1,6-alpha-mannosidase activity"/>
    <property type="evidence" value="ECO:0007669"/>
    <property type="project" value="InterPro"/>
</dbReference>
<reference evidence="6" key="1">
    <citation type="journal article" date="2021" name="J Fungi (Basel)">
        <title>Virulence traits and population genomics of the black yeast Aureobasidium melanogenum.</title>
        <authorList>
            <person name="Cernosa A."/>
            <person name="Sun X."/>
            <person name="Gostincar C."/>
            <person name="Fang C."/>
            <person name="Gunde-Cimerman N."/>
            <person name="Song Z."/>
        </authorList>
    </citation>
    <scope>NUCLEOTIDE SEQUENCE</scope>
    <source>
        <strain evidence="6">EXF-9298</strain>
    </source>
</reference>
<dbReference type="GO" id="GO:0009272">
    <property type="term" value="P:fungal-type cell wall biogenesis"/>
    <property type="evidence" value="ECO:0007669"/>
    <property type="project" value="TreeGrafter"/>
</dbReference>
<keyword evidence="2" id="KW-0378">Hydrolase</keyword>
<comment type="caution">
    <text evidence="6">The sequence shown here is derived from an EMBL/GenBank/DDBJ whole genome shotgun (WGS) entry which is preliminary data.</text>
</comment>
<gene>
    <name evidence="6" type="ORF">KCU98_g20375</name>
</gene>
<dbReference type="PANTHER" id="PTHR12145">
    <property type="entry name" value="MANNAN ENDO-1,6-ALPHA-MANNOSIDASE DCW1"/>
    <property type="match status" value="1"/>
</dbReference>
<evidence type="ECO:0000256" key="1">
    <source>
        <dbReference type="ARBA" id="ARBA00022729"/>
    </source>
</evidence>
<dbReference type="EMBL" id="JAHFXS010006427">
    <property type="protein sequence ID" value="KAG9932393.1"/>
    <property type="molecule type" value="Genomic_DNA"/>
</dbReference>
<evidence type="ECO:0000256" key="2">
    <source>
        <dbReference type="ARBA" id="ARBA00022801"/>
    </source>
</evidence>
<name>A0A9P8JI55_AURME</name>
<evidence type="ECO:0000256" key="3">
    <source>
        <dbReference type="ARBA" id="ARBA00023180"/>
    </source>
</evidence>
<dbReference type="InterPro" id="IPR014480">
    <property type="entry name" value="Mannan-1_6-alpha_mannosidase"/>
</dbReference>
<keyword evidence="4" id="KW-0326">Glycosidase</keyword>